<dbReference type="RefSeq" id="WP_197309887.1">
    <property type="nucleotide sequence ID" value="NZ_JADZLT010000040.1"/>
</dbReference>
<feature type="transmembrane region" description="Helical" evidence="6">
    <location>
        <begin position="12"/>
        <end position="30"/>
    </location>
</feature>
<feature type="transmembrane region" description="Helical" evidence="6">
    <location>
        <begin position="172"/>
        <end position="193"/>
    </location>
</feature>
<evidence type="ECO:0000256" key="4">
    <source>
        <dbReference type="ARBA" id="ARBA00022989"/>
    </source>
</evidence>
<keyword evidence="9" id="KW-1185">Reference proteome</keyword>
<gene>
    <name evidence="8" type="ORF">I5731_03045</name>
</gene>
<keyword evidence="4 6" id="KW-1133">Transmembrane helix</keyword>
<dbReference type="PANTHER" id="PTHR42709:SF6">
    <property type="entry name" value="UNDECAPRENYL PHOSPHATE TRANSPORTER A"/>
    <property type="match status" value="1"/>
</dbReference>
<protein>
    <submittedName>
        <fullName evidence="8">DedA family protein</fullName>
    </submittedName>
</protein>
<organism evidence="8 9">
    <name type="scientific">Methylobrevis albus</name>
    <dbReference type="NCBI Taxonomy" id="2793297"/>
    <lineage>
        <taxon>Bacteria</taxon>
        <taxon>Pseudomonadati</taxon>
        <taxon>Pseudomonadota</taxon>
        <taxon>Alphaproteobacteria</taxon>
        <taxon>Hyphomicrobiales</taxon>
        <taxon>Pleomorphomonadaceae</taxon>
        <taxon>Methylobrevis</taxon>
    </lineage>
</organism>
<evidence type="ECO:0000313" key="9">
    <source>
        <dbReference type="Proteomes" id="UP000631694"/>
    </source>
</evidence>
<name>A0A931I0N0_9HYPH</name>
<dbReference type="GO" id="GO:0005886">
    <property type="term" value="C:plasma membrane"/>
    <property type="evidence" value="ECO:0007669"/>
    <property type="project" value="UniProtKB-SubCell"/>
</dbReference>
<evidence type="ECO:0000256" key="1">
    <source>
        <dbReference type="ARBA" id="ARBA00004651"/>
    </source>
</evidence>
<evidence type="ECO:0000259" key="7">
    <source>
        <dbReference type="Pfam" id="PF09335"/>
    </source>
</evidence>
<sequence length="202" mass="22928">MFEWVVGIVESMGYLGIFLLMFIENVFPPIPSEVIMPLAGFAAARGELELWLVILSGTLGSIAGAWFWYFIGLWFGRKRCEWIIDRYGRWLTLSREDFDKAYDWFHWRAGWAVGLGRMLPTIRTLISVPAGVARMPQLAFLAWTSLGTIGWTALLAYAGVILESHYDAVESYIDPLSKGVIAVVVIVYVYRLVTFKPSPRRP</sequence>
<evidence type="ECO:0000256" key="3">
    <source>
        <dbReference type="ARBA" id="ARBA00022692"/>
    </source>
</evidence>
<comment type="subcellular location">
    <subcellularLocation>
        <location evidence="1">Cell membrane</location>
        <topology evidence="1">Multi-pass membrane protein</topology>
    </subcellularLocation>
</comment>
<reference evidence="8" key="1">
    <citation type="submission" date="2020-12" db="EMBL/GenBank/DDBJ databases">
        <title>Methylobrevis albus sp. nov., isolated from fresh water lack sediment.</title>
        <authorList>
            <person name="Zou Q."/>
        </authorList>
    </citation>
    <scope>NUCLEOTIDE SEQUENCE</scope>
    <source>
        <strain evidence="8">L22</strain>
    </source>
</reference>
<evidence type="ECO:0000256" key="2">
    <source>
        <dbReference type="ARBA" id="ARBA00022475"/>
    </source>
</evidence>
<evidence type="ECO:0000256" key="5">
    <source>
        <dbReference type="ARBA" id="ARBA00023136"/>
    </source>
</evidence>
<dbReference type="InterPro" id="IPR032816">
    <property type="entry name" value="VTT_dom"/>
</dbReference>
<feature type="transmembrane region" description="Helical" evidence="6">
    <location>
        <begin position="138"/>
        <end position="160"/>
    </location>
</feature>
<dbReference type="InterPro" id="IPR051311">
    <property type="entry name" value="DedA_domain"/>
</dbReference>
<dbReference type="Pfam" id="PF09335">
    <property type="entry name" value="VTT_dom"/>
    <property type="match status" value="1"/>
</dbReference>
<feature type="domain" description="VTT" evidence="7">
    <location>
        <begin position="30"/>
        <end position="159"/>
    </location>
</feature>
<keyword evidence="2" id="KW-1003">Cell membrane</keyword>
<accession>A0A931I0N0</accession>
<keyword evidence="5 6" id="KW-0472">Membrane</keyword>
<proteinExistence type="predicted"/>
<evidence type="ECO:0000256" key="6">
    <source>
        <dbReference type="SAM" id="Phobius"/>
    </source>
</evidence>
<feature type="transmembrane region" description="Helical" evidence="6">
    <location>
        <begin position="50"/>
        <end position="76"/>
    </location>
</feature>
<dbReference type="PANTHER" id="PTHR42709">
    <property type="entry name" value="ALKALINE PHOSPHATASE LIKE PROTEIN"/>
    <property type="match status" value="1"/>
</dbReference>
<dbReference type="EMBL" id="JADZLT010000040">
    <property type="protein sequence ID" value="MBH0236788.1"/>
    <property type="molecule type" value="Genomic_DNA"/>
</dbReference>
<dbReference type="Proteomes" id="UP000631694">
    <property type="component" value="Unassembled WGS sequence"/>
</dbReference>
<evidence type="ECO:0000313" key="8">
    <source>
        <dbReference type="EMBL" id="MBH0236788.1"/>
    </source>
</evidence>
<dbReference type="AlphaFoldDB" id="A0A931I0N0"/>
<keyword evidence="3 6" id="KW-0812">Transmembrane</keyword>
<comment type="caution">
    <text evidence="8">The sequence shown here is derived from an EMBL/GenBank/DDBJ whole genome shotgun (WGS) entry which is preliminary data.</text>
</comment>